<accession>A0A6M0CLE2</accession>
<dbReference type="GO" id="GO:0016787">
    <property type="term" value="F:hydrolase activity"/>
    <property type="evidence" value="ECO:0007669"/>
    <property type="project" value="UniProtKB-KW"/>
</dbReference>
<protein>
    <submittedName>
        <fullName evidence="1">MBL fold metallo-hydrolase</fullName>
    </submittedName>
</protein>
<comment type="caution">
    <text evidence="1">The sequence shown here is derived from an EMBL/GenBank/DDBJ whole genome shotgun (WGS) entry which is preliminary data.</text>
</comment>
<evidence type="ECO:0000313" key="2">
    <source>
        <dbReference type="Proteomes" id="UP000474296"/>
    </source>
</evidence>
<sequence length="255" mass="29179">MRQICLTILLFSSIQLQAQKIKLSRVDSIPTENGKIAIQPIWHGTVAFVWNGTTILVDPSAEEALFENYKKPDVIIITDIHGDHFNLETLEILDTKETTFVVPKVVANKLPEKFKANLVVLKNGEDFNLFGVDIKAIPMYNFPEEKNAFHTKGRGNGYVLGFADKRIYISGDTEDIPEMRALENIDVAFIVMNMPWTMTEEQAASAVVDFKPALVYPYHYRNKDKTYSDLKKFRIMVQSSNKNIKIRQRNFYPGQ</sequence>
<dbReference type="RefSeq" id="WP_164030050.1">
    <property type="nucleotide sequence ID" value="NZ_JAABOQ010000002.1"/>
</dbReference>
<gene>
    <name evidence="1" type="ORF">GWK10_05570</name>
</gene>
<proteinExistence type="predicted"/>
<dbReference type="Gene3D" id="3.60.15.10">
    <property type="entry name" value="Ribonuclease Z/Hydroxyacylglutathione hydrolase-like"/>
    <property type="match status" value="1"/>
</dbReference>
<dbReference type="Proteomes" id="UP000474296">
    <property type="component" value="Unassembled WGS sequence"/>
</dbReference>
<dbReference type="InterPro" id="IPR036866">
    <property type="entry name" value="RibonucZ/Hydroxyglut_hydro"/>
</dbReference>
<dbReference type="SUPFAM" id="SSF56281">
    <property type="entry name" value="Metallo-hydrolase/oxidoreductase"/>
    <property type="match status" value="1"/>
</dbReference>
<organism evidence="1 2">
    <name type="scientific">Spongiivirga citrea</name>
    <dbReference type="NCBI Taxonomy" id="1481457"/>
    <lineage>
        <taxon>Bacteria</taxon>
        <taxon>Pseudomonadati</taxon>
        <taxon>Bacteroidota</taxon>
        <taxon>Flavobacteriia</taxon>
        <taxon>Flavobacteriales</taxon>
        <taxon>Flavobacteriaceae</taxon>
        <taxon>Spongiivirga</taxon>
    </lineage>
</organism>
<keyword evidence="2" id="KW-1185">Reference proteome</keyword>
<dbReference type="PANTHER" id="PTHR43546">
    <property type="entry name" value="UPF0173 METAL-DEPENDENT HYDROLASE MJ1163-RELATED"/>
    <property type="match status" value="1"/>
</dbReference>
<dbReference type="EMBL" id="JAABOQ010000002">
    <property type="protein sequence ID" value="NER16669.1"/>
    <property type="molecule type" value="Genomic_DNA"/>
</dbReference>
<keyword evidence="1" id="KW-0378">Hydrolase</keyword>
<name>A0A6M0CLE2_9FLAO</name>
<dbReference type="AlphaFoldDB" id="A0A6M0CLE2"/>
<dbReference type="PANTHER" id="PTHR43546:SF3">
    <property type="entry name" value="UPF0173 METAL-DEPENDENT HYDROLASE MJ1163"/>
    <property type="match status" value="1"/>
</dbReference>
<dbReference type="InterPro" id="IPR050114">
    <property type="entry name" value="UPF0173_UPF0282_UlaG_hydrolase"/>
</dbReference>
<evidence type="ECO:0000313" key="1">
    <source>
        <dbReference type="EMBL" id="NER16669.1"/>
    </source>
</evidence>
<dbReference type="Pfam" id="PF13483">
    <property type="entry name" value="Lactamase_B_3"/>
    <property type="match status" value="1"/>
</dbReference>
<reference evidence="1 2" key="1">
    <citation type="submission" date="2020-01" db="EMBL/GenBank/DDBJ databases">
        <title>Spongiivirga citrea KCTC 32990T.</title>
        <authorList>
            <person name="Wang G."/>
        </authorList>
    </citation>
    <scope>NUCLEOTIDE SEQUENCE [LARGE SCALE GENOMIC DNA]</scope>
    <source>
        <strain evidence="1 2">KCTC 32990</strain>
    </source>
</reference>